<dbReference type="Proteomes" id="UP000509626">
    <property type="component" value="Chromosome"/>
</dbReference>
<reference evidence="2 3" key="1">
    <citation type="submission" date="2020-06" db="EMBL/GenBank/DDBJ databases">
        <title>NJ-3-1, isolated from saline soil.</title>
        <authorList>
            <person name="Cui H.L."/>
            <person name="Shi X."/>
        </authorList>
    </citation>
    <scope>NUCLEOTIDE SEQUENCE [LARGE SCALE GENOMIC DNA]</scope>
    <source>
        <strain evidence="2 3">NJ-3-1</strain>
    </source>
</reference>
<organism evidence="2 3">
    <name type="scientific">Halorarum salinum</name>
    <dbReference type="NCBI Taxonomy" id="2743089"/>
    <lineage>
        <taxon>Archaea</taxon>
        <taxon>Methanobacteriati</taxon>
        <taxon>Methanobacteriota</taxon>
        <taxon>Stenosarchaea group</taxon>
        <taxon>Halobacteria</taxon>
        <taxon>Halobacteriales</taxon>
        <taxon>Haloferacaceae</taxon>
        <taxon>Halorarum</taxon>
    </lineage>
</organism>
<proteinExistence type="predicted"/>
<protein>
    <submittedName>
        <fullName evidence="2">Uncharacterized protein</fullName>
    </submittedName>
</protein>
<feature type="compositionally biased region" description="Basic and acidic residues" evidence="1">
    <location>
        <begin position="1"/>
        <end position="18"/>
    </location>
</feature>
<accession>A0A7D5L972</accession>
<evidence type="ECO:0000313" key="3">
    <source>
        <dbReference type="Proteomes" id="UP000509626"/>
    </source>
</evidence>
<name>A0A7D5L972_9EURY</name>
<dbReference type="EMBL" id="CP058579">
    <property type="protein sequence ID" value="QLG60930.1"/>
    <property type="molecule type" value="Genomic_DNA"/>
</dbReference>
<evidence type="ECO:0000313" key="2">
    <source>
        <dbReference type="EMBL" id="QLG60930.1"/>
    </source>
</evidence>
<feature type="region of interest" description="Disordered" evidence="1">
    <location>
        <begin position="1"/>
        <end position="25"/>
    </location>
</feature>
<gene>
    <name evidence="2" type="ORF">HUG12_03910</name>
</gene>
<dbReference type="AlphaFoldDB" id="A0A7D5L972"/>
<dbReference type="GeneID" id="56036575"/>
<keyword evidence="3" id="KW-1185">Reference proteome</keyword>
<dbReference type="KEGG" id="halu:HUG12_03910"/>
<sequence>MRRDDDSDPEVDSRRSFPERYPATAEPVHVLAERSAKEIELEDGASVVSR</sequence>
<dbReference type="RefSeq" id="WP_179267516.1">
    <property type="nucleotide sequence ID" value="NZ_CP058579.1"/>
</dbReference>
<evidence type="ECO:0000256" key="1">
    <source>
        <dbReference type="SAM" id="MobiDB-lite"/>
    </source>
</evidence>